<dbReference type="EMBL" id="JACASF010000006">
    <property type="protein sequence ID" value="KAF6471539.1"/>
    <property type="molecule type" value="Genomic_DNA"/>
</dbReference>
<dbReference type="InParanoid" id="A0A7J8HI17"/>
<dbReference type="Proteomes" id="UP000550707">
    <property type="component" value="Unassembled WGS sequence"/>
</dbReference>
<proteinExistence type="predicted"/>
<reference evidence="2 3" key="1">
    <citation type="journal article" date="2020" name="Nature">
        <title>Six reference-quality genomes reveal evolution of bat adaptations.</title>
        <authorList>
            <person name="Jebb D."/>
            <person name="Huang Z."/>
            <person name="Pippel M."/>
            <person name="Hughes G.M."/>
            <person name="Lavrichenko K."/>
            <person name="Devanna P."/>
            <person name="Winkler S."/>
            <person name="Jermiin L.S."/>
            <person name="Skirmuntt E.C."/>
            <person name="Katzourakis A."/>
            <person name="Burkitt-Gray L."/>
            <person name="Ray D.A."/>
            <person name="Sullivan K.A.M."/>
            <person name="Roscito J.G."/>
            <person name="Kirilenko B.M."/>
            <person name="Davalos L.M."/>
            <person name="Corthals A.P."/>
            <person name="Power M.L."/>
            <person name="Jones G."/>
            <person name="Ransome R.D."/>
            <person name="Dechmann D.K.N."/>
            <person name="Locatelli A.G."/>
            <person name="Puechmaille S.J."/>
            <person name="Fedrigo O."/>
            <person name="Jarvis E.D."/>
            <person name="Hiller M."/>
            <person name="Vernes S.C."/>
            <person name="Myers E.W."/>
            <person name="Teeling E.C."/>
        </authorList>
    </citation>
    <scope>NUCLEOTIDE SEQUENCE [LARGE SCALE GENOMIC DNA]</scope>
    <source>
        <strain evidence="2">MMolMol1</strain>
        <tissue evidence="2">Muscle</tissue>
    </source>
</reference>
<protein>
    <submittedName>
        <fullName evidence="2">Uncharacterized protein</fullName>
    </submittedName>
</protein>
<evidence type="ECO:0000256" key="1">
    <source>
        <dbReference type="SAM" id="MobiDB-lite"/>
    </source>
</evidence>
<evidence type="ECO:0000313" key="3">
    <source>
        <dbReference type="Proteomes" id="UP000550707"/>
    </source>
</evidence>
<comment type="caution">
    <text evidence="2">The sequence shown here is derived from an EMBL/GenBank/DDBJ whole genome shotgun (WGS) entry which is preliminary data.</text>
</comment>
<organism evidence="2 3">
    <name type="scientific">Molossus molossus</name>
    <name type="common">Pallas' mastiff bat</name>
    <name type="synonym">Vespertilio molossus</name>
    <dbReference type="NCBI Taxonomy" id="27622"/>
    <lineage>
        <taxon>Eukaryota</taxon>
        <taxon>Metazoa</taxon>
        <taxon>Chordata</taxon>
        <taxon>Craniata</taxon>
        <taxon>Vertebrata</taxon>
        <taxon>Euteleostomi</taxon>
        <taxon>Mammalia</taxon>
        <taxon>Eutheria</taxon>
        <taxon>Laurasiatheria</taxon>
        <taxon>Chiroptera</taxon>
        <taxon>Yangochiroptera</taxon>
        <taxon>Molossidae</taxon>
        <taxon>Molossus</taxon>
    </lineage>
</organism>
<evidence type="ECO:0000313" key="2">
    <source>
        <dbReference type="EMBL" id="KAF6471539.1"/>
    </source>
</evidence>
<dbReference type="AlphaFoldDB" id="A0A7J8HI17"/>
<keyword evidence="3" id="KW-1185">Reference proteome</keyword>
<name>A0A7J8HI17_MOLMO</name>
<accession>A0A7J8HI17</accession>
<sequence>MRGNKLPVSPGPCRDVRRVAKRVPASVRPKASRFPEVGLKEHPQRPPTFCPLSKSLSQAAPPHPPAPPKQSGASPGARLCAGTPSTGPPGRRDRSGGLGPGWCAAGDTERVGTLWPGPTASIT</sequence>
<feature type="region of interest" description="Disordered" evidence="1">
    <location>
        <begin position="1"/>
        <end position="123"/>
    </location>
</feature>
<gene>
    <name evidence="2" type="ORF">HJG59_010930</name>
</gene>